<dbReference type="GO" id="GO:0005886">
    <property type="term" value="C:plasma membrane"/>
    <property type="evidence" value="ECO:0007669"/>
    <property type="project" value="UniProtKB-SubCell"/>
</dbReference>
<keyword evidence="13 14" id="KW-0472">Membrane</keyword>
<dbReference type="PROSITE" id="PS50109">
    <property type="entry name" value="HIS_KIN"/>
    <property type="match status" value="1"/>
</dbReference>
<accession>A0A511ZAV4</accession>
<dbReference type="InterPro" id="IPR004358">
    <property type="entry name" value="Sig_transdc_His_kin-like_C"/>
</dbReference>
<evidence type="ECO:0000256" key="3">
    <source>
        <dbReference type="ARBA" id="ARBA00012438"/>
    </source>
</evidence>
<dbReference type="PANTHER" id="PTHR43547">
    <property type="entry name" value="TWO-COMPONENT HISTIDINE KINASE"/>
    <property type="match status" value="1"/>
</dbReference>
<evidence type="ECO:0000256" key="11">
    <source>
        <dbReference type="ARBA" id="ARBA00022989"/>
    </source>
</evidence>
<keyword evidence="5" id="KW-0597">Phosphoprotein</keyword>
<keyword evidence="7 14" id="KW-0812">Transmembrane</keyword>
<evidence type="ECO:0000256" key="8">
    <source>
        <dbReference type="ARBA" id="ARBA00022741"/>
    </source>
</evidence>
<name>A0A511ZAV4_9BACL</name>
<dbReference type="InterPro" id="IPR005467">
    <property type="entry name" value="His_kinase_dom"/>
</dbReference>
<dbReference type="Pfam" id="PF14689">
    <property type="entry name" value="SPOB_a"/>
    <property type="match status" value="1"/>
</dbReference>
<keyword evidence="6" id="KW-0808">Transferase</keyword>
<dbReference type="Proteomes" id="UP000321901">
    <property type="component" value="Unassembled WGS sequence"/>
</dbReference>
<sequence length="554" mass="61412">MMRLHKRREMHLNLQPTNIIGFKMKMILLIGALIIAIILVIGFFTGHFISETMEAQVGDRALSVAESVAHIPELAEAFRQEDPPSAINALVTPIQQATKAEFIVVGNRKEIRYAHPDNDKIGKKMVGEDNERALAYGESYVSKAVGSLGSSVRAKVPVYLDGEIVGVVSVGYLVNDIQSIIQSSTSHIWIVLVNIAVVAVIGAILIASYIKKVLLGLEPKEIAYLLFQKETILQSTHEGIIAVNQNGMITMLNFAAQRLLFDQVIPSRQYEGKPLKDLAPSQQLLNLLHDENERIDQEMMIGKTIVFVNKAPIYAENSFIGTVFTFRNKTEIDLLTKELKSVKQYTNALRAQTHEFSNKLYTILGLLQLDKKEEAIRYIQRESSLQKNWIHLLIQKVSDPMVSGLLLGKLNQASELGIEFTIQEDSRLTTHLNEMQSEALLTAIGNLIDNAMDAVKNNSPADKKIALYFTDIGNDIIFEIDDAGEGVPDQHITSVFQQGFTTKEGEHGGFGLALTKQIIEEVNGDLYLEEGDLGGASFVLSIPKDLEERGDSNA</sequence>
<evidence type="ECO:0000256" key="2">
    <source>
        <dbReference type="ARBA" id="ARBA00004651"/>
    </source>
</evidence>
<feature type="transmembrane region" description="Helical" evidence="14">
    <location>
        <begin position="188"/>
        <end position="210"/>
    </location>
</feature>
<dbReference type="AlphaFoldDB" id="A0A511ZAV4"/>
<dbReference type="InterPro" id="IPR029151">
    <property type="entry name" value="Sensor-like_sf"/>
</dbReference>
<keyword evidence="10" id="KW-0067">ATP-binding</keyword>
<feature type="transmembrane region" description="Helical" evidence="14">
    <location>
        <begin position="27"/>
        <end position="49"/>
    </location>
</feature>
<dbReference type="RefSeq" id="WP_246110998.1">
    <property type="nucleotide sequence ID" value="NZ_BJYL01000039.1"/>
</dbReference>
<evidence type="ECO:0000256" key="12">
    <source>
        <dbReference type="ARBA" id="ARBA00023012"/>
    </source>
</evidence>
<keyword evidence="11 14" id="KW-1133">Transmembrane helix</keyword>
<dbReference type="InterPro" id="IPR033463">
    <property type="entry name" value="sCache_3"/>
</dbReference>
<dbReference type="SUPFAM" id="SSF55874">
    <property type="entry name" value="ATPase domain of HSP90 chaperone/DNA topoisomerase II/histidine kinase"/>
    <property type="match status" value="1"/>
</dbReference>
<dbReference type="Gene3D" id="3.30.565.10">
    <property type="entry name" value="Histidine kinase-like ATPase, C-terminal domain"/>
    <property type="match status" value="1"/>
</dbReference>
<keyword evidence="9 16" id="KW-0418">Kinase</keyword>
<evidence type="ECO:0000256" key="1">
    <source>
        <dbReference type="ARBA" id="ARBA00000085"/>
    </source>
</evidence>
<comment type="catalytic activity">
    <reaction evidence="1">
        <text>ATP + protein L-histidine = ADP + protein N-phospho-L-histidine.</text>
        <dbReference type="EC" id="2.7.13.3"/>
    </reaction>
</comment>
<comment type="subcellular location">
    <subcellularLocation>
        <location evidence="2">Cell membrane</location>
        <topology evidence="2">Multi-pass membrane protein</topology>
    </subcellularLocation>
</comment>
<evidence type="ECO:0000313" key="16">
    <source>
        <dbReference type="EMBL" id="GEN84568.1"/>
    </source>
</evidence>
<evidence type="ECO:0000256" key="10">
    <source>
        <dbReference type="ARBA" id="ARBA00022840"/>
    </source>
</evidence>
<evidence type="ECO:0000256" key="5">
    <source>
        <dbReference type="ARBA" id="ARBA00022553"/>
    </source>
</evidence>
<dbReference type="InterPro" id="IPR003594">
    <property type="entry name" value="HATPase_dom"/>
</dbReference>
<evidence type="ECO:0000256" key="4">
    <source>
        <dbReference type="ARBA" id="ARBA00022475"/>
    </source>
</evidence>
<dbReference type="EMBL" id="BJYL01000039">
    <property type="protein sequence ID" value="GEN84568.1"/>
    <property type="molecule type" value="Genomic_DNA"/>
</dbReference>
<dbReference type="GO" id="GO:0000155">
    <property type="term" value="F:phosphorelay sensor kinase activity"/>
    <property type="evidence" value="ECO:0007669"/>
    <property type="project" value="InterPro"/>
</dbReference>
<reference evidence="16 17" key="1">
    <citation type="submission" date="2019-07" db="EMBL/GenBank/DDBJ databases">
        <title>Whole genome shotgun sequence of Sporosarcina luteola NBRC 105378.</title>
        <authorList>
            <person name="Hosoyama A."/>
            <person name="Uohara A."/>
            <person name="Ohji S."/>
            <person name="Ichikawa N."/>
        </authorList>
    </citation>
    <scope>NUCLEOTIDE SEQUENCE [LARGE SCALE GENOMIC DNA]</scope>
    <source>
        <strain evidence="16 17">NBRC 105378</strain>
    </source>
</reference>
<keyword evidence="17" id="KW-1185">Reference proteome</keyword>
<feature type="domain" description="Histidine kinase" evidence="15">
    <location>
        <begin position="351"/>
        <end position="546"/>
    </location>
</feature>
<dbReference type="Pfam" id="PF02518">
    <property type="entry name" value="HATPase_c"/>
    <property type="match status" value="1"/>
</dbReference>
<evidence type="ECO:0000256" key="9">
    <source>
        <dbReference type="ARBA" id="ARBA00022777"/>
    </source>
</evidence>
<dbReference type="InterPro" id="IPR016120">
    <property type="entry name" value="Sig_transdc_His_kin_SpoOB"/>
</dbReference>
<dbReference type="Gene3D" id="1.10.287.130">
    <property type="match status" value="1"/>
</dbReference>
<dbReference type="PRINTS" id="PR00344">
    <property type="entry name" value="BCTRLSENSOR"/>
</dbReference>
<gene>
    <name evidence="16" type="primary">citS</name>
    <name evidence="16" type="ORF">SLU01_28800</name>
</gene>
<dbReference type="EC" id="2.7.13.3" evidence="3"/>
<dbReference type="GO" id="GO:0005524">
    <property type="term" value="F:ATP binding"/>
    <property type="evidence" value="ECO:0007669"/>
    <property type="project" value="UniProtKB-KW"/>
</dbReference>
<evidence type="ECO:0000256" key="7">
    <source>
        <dbReference type="ARBA" id="ARBA00022692"/>
    </source>
</evidence>
<dbReference type="SMART" id="SM00387">
    <property type="entry name" value="HATPase_c"/>
    <property type="match status" value="1"/>
</dbReference>
<keyword evidence="12" id="KW-0902">Two-component regulatory system</keyword>
<dbReference type="SUPFAM" id="SSF103190">
    <property type="entry name" value="Sensory domain-like"/>
    <property type="match status" value="1"/>
</dbReference>
<evidence type="ECO:0000313" key="17">
    <source>
        <dbReference type="Proteomes" id="UP000321901"/>
    </source>
</evidence>
<keyword evidence="8" id="KW-0547">Nucleotide-binding</keyword>
<dbReference type="PANTHER" id="PTHR43547:SF3">
    <property type="entry name" value="SENSOR PROTEIN CITS"/>
    <property type="match status" value="1"/>
</dbReference>
<evidence type="ECO:0000256" key="14">
    <source>
        <dbReference type="SAM" id="Phobius"/>
    </source>
</evidence>
<dbReference type="InterPro" id="IPR036890">
    <property type="entry name" value="HATPase_C_sf"/>
</dbReference>
<dbReference type="Gene3D" id="3.30.450.20">
    <property type="entry name" value="PAS domain"/>
    <property type="match status" value="2"/>
</dbReference>
<dbReference type="InterPro" id="IPR039506">
    <property type="entry name" value="SPOB_a"/>
</dbReference>
<comment type="caution">
    <text evidence="16">The sequence shown here is derived from an EMBL/GenBank/DDBJ whole genome shotgun (WGS) entry which is preliminary data.</text>
</comment>
<evidence type="ECO:0000256" key="6">
    <source>
        <dbReference type="ARBA" id="ARBA00022679"/>
    </source>
</evidence>
<protein>
    <recommendedName>
        <fullName evidence="3">histidine kinase</fullName>
        <ecNumber evidence="3">2.7.13.3</ecNumber>
    </recommendedName>
</protein>
<organism evidence="16 17">
    <name type="scientific">Sporosarcina luteola</name>
    <dbReference type="NCBI Taxonomy" id="582850"/>
    <lineage>
        <taxon>Bacteria</taxon>
        <taxon>Bacillati</taxon>
        <taxon>Bacillota</taxon>
        <taxon>Bacilli</taxon>
        <taxon>Bacillales</taxon>
        <taxon>Caryophanaceae</taxon>
        <taxon>Sporosarcina</taxon>
    </lineage>
</organism>
<evidence type="ECO:0000259" key="15">
    <source>
        <dbReference type="PROSITE" id="PS50109"/>
    </source>
</evidence>
<dbReference type="Pfam" id="PF17203">
    <property type="entry name" value="sCache_3_2"/>
    <property type="match status" value="1"/>
</dbReference>
<proteinExistence type="predicted"/>
<evidence type="ECO:0000256" key="13">
    <source>
        <dbReference type="ARBA" id="ARBA00023136"/>
    </source>
</evidence>
<keyword evidence="4" id="KW-1003">Cell membrane</keyword>
<dbReference type="SUPFAM" id="SSF55890">
    <property type="entry name" value="Sporulation response regulatory protein Spo0B"/>
    <property type="match status" value="1"/>
</dbReference>